<evidence type="ECO:0000256" key="1">
    <source>
        <dbReference type="SAM" id="MobiDB-lite"/>
    </source>
</evidence>
<feature type="compositionally biased region" description="Basic residues" evidence="1">
    <location>
        <begin position="117"/>
        <end position="126"/>
    </location>
</feature>
<keyword evidence="2" id="KW-0472">Membrane</keyword>
<feature type="compositionally biased region" description="Basic residues" evidence="1">
    <location>
        <begin position="153"/>
        <end position="166"/>
    </location>
</feature>
<dbReference type="AlphaFoldDB" id="F2D090"/>
<sequence>RRLHGGLRGGRALVRAGCTRRGRPLRGAGQVPRRRLPDRRPRLPRLRPLHGATGSPLPNDRPLPGRPGFVRRLGRPRRALRGAAQHGRRRGVAGEGVRGGAAQAGPAHVPQPASSGRRGRHGRRPVHSLPQHAARRGAGRRDLGGARPMESMRRRRPRAHRHRLARARRDNQGAPARHRRPRHRRPPPRRPRPVRRTSHLILFNVMVHLFLSPLLLRIKQSRTTWMTTRRTCPSVC</sequence>
<proteinExistence type="evidence at transcript level"/>
<reference evidence="3" key="1">
    <citation type="journal article" date="2011" name="Plant Physiol.">
        <title>Comprehensive sequence analysis of 24,783 barley full-length cDNAs derived from 12 clone libraries.</title>
        <authorList>
            <person name="Matsumoto T."/>
            <person name="Tanaka T."/>
            <person name="Sakai H."/>
            <person name="Amano N."/>
            <person name="Kanamori H."/>
            <person name="Kurita K."/>
            <person name="Kikuta A."/>
            <person name="Kamiya K."/>
            <person name="Yamamoto M."/>
            <person name="Ikawa H."/>
            <person name="Fujii N."/>
            <person name="Hori K."/>
            <person name="Itoh T."/>
            <person name="Sato K."/>
        </authorList>
    </citation>
    <scope>NUCLEOTIDE SEQUENCE</scope>
    <source>
        <tissue evidence="3">Shoot</tissue>
    </source>
</reference>
<keyword evidence="2" id="KW-0812">Transmembrane</keyword>
<feature type="region of interest" description="Disordered" evidence="1">
    <location>
        <begin position="21"/>
        <end position="194"/>
    </location>
</feature>
<evidence type="ECO:0000256" key="2">
    <source>
        <dbReference type="SAM" id="Phobius"/>
    </source>
</evidence>
<feature type="non-terminal residue" evidence="3">
    <location>
        <position position="1"/>
    </location>
</feature>
<accession>F2D090</accession>
<evidence type="ECO:0000313" key="3">
    <source>
        <dbReference type="EMBL" id="BAJ88511.1"/>
    </source>
</evidence>
<feature type="compositionally biased region" description="Basic residues" evidence="1">
    <location>
        <begin position="32"/>
        <end position="48"/>
    </location>
</feature>
<dbReference type="EMBL" id="AK357297">
    <property type="protein sequence ID" value="BAJ88511.1"/>
    <property type="molecule type" value="mRNA"/>
</dbReference>
<feature type="compositionally biased region" description="Basic residues" evidence="1">
    <location>
        <begin position="176"/>
        <end position="194"/>
    </location>
</feature>
<name>F2D090_HORVV</name>
<organism evidence="3">
    <name type="scientific">Hordeum vulgare subsp. vulgare</name>
    <name type="common">Domesticated barley</name>
    <dbReference type="NCBI Taxonomy" id="112509"/>
    <lineage>
        <taxon>Eukaryota</taxon>
        <taxon>Viridiplantae</taxon>
        <taxon>Streptophyta</taxon>
        <taxon>Embryophyta</taxon>
        <taxon>Tracheophyta</taxon>
        <taxon>Spermatophyta</taxon>
        <taxon>Magnoliopsida</taxon>
        <taxon>Liliopsida</taxon>
        <taxon>Poales</taxon>
        <taxon>Poaceae</taxon>
        <taxon>BOP clade</taxon>
        <taxon>Pooideae</taxon>
        <taxon>Triticodae</taxon>
        <taxon>Triticeae</taxon>
        <taxon>Hordeinae</taxon>
        <taxon>Hordeum</taxon>
    </lineage>
</organism>
<feature type="compositionally biased region" description="Basic residues" evidence="1">
    <location>
        <begin position="72"/>
        <end position="91"/>
    </location>
</feature>
<protein>
    <submittedName>
        <fullName evidence="3">Predicted protein</fullName>
    </submittedName>
</protein>
<keyword evidence="2" id="KW-1133">Transmembrane helix</keyword>
<feature type="transmembrane region" description="Helical" evidence="2">
    <location>
        <begin position="197"/>
        <end position="216"/>
    </location>
</feature>